<evidence type="ECO:0000313" key="2">
    <source>
        <dbReference type="Proteomes" id="UP000058857"/>
    </source>
</evidence>
<organism evidence="1">
    <name type="scientific">Leptospira borgpetersenii serovar Ballum</name>
    <dbReference type="NCBI Taxonomy" id="280505"/>
    <lineage>
        <taxon>Bacteria</taxon>
        <taxon>Pseudomonadati</taxon>
        <taxon>Spirochaetota</taxon>
        <taxon>Spirochaetia</taxon>
        <taxon>Leptospirales</taxon>
        <taxon>Leptospiraceae</taxon>
        <taxon>Leptospira</taxon>
    </lineage>
</organism>
<gene>
    <name evidence="1" type="ORF">LBBP_03064</name>
</gene>
<reference evidence="1 2" key="1">
    <citation type="journal article" date="2015" name="PLoS Negl. Trop. Dis.">
        <title>Distribution of Plasmids in Distinct Leptospira Pathogenic Species.</title>
        <authorList>
            <person name="Wang Y."/>
            <person name="Zhuang X."/>
            <person name="Zhong Y."/>
            <person name="Zhang C."/>
            <person name="Zhang Y."/>
            <person name="Zeng L."/>
            <person name="Zhu Y."/>
            <person name="He P."/>
            <person name="Dong K."/>
            <person name="Pal U."/>
            <person name="Guo X."/>
            <person name="Qin J."/>
        </authorList>
    </citation>
    <scope>NUCLEOTIDE SEQUENCE [LARGE SCALE GENOMIC DNA]</scope>
    <source>
        <strain evidence="1 2">56604</strain>
    </source>
</reference>
<dbReference type="Proteomes" id="UP000058857">
    <property type="component" value="Chromosome 1"/>
</dbReference>
<evidence type="ECO:0000313" key="1">
    <source>
        <dbReference type="EMBL" id="ALO27271.1"/>
    </source>
</evidence>
<protein>
    <submittedName>
        <fullName evidence="1">Uncharacterized protein</fullName>
    </submittedName>
</protein>
<name>A0A0S2IUE3_LEPBO</name>
<sequence>MAERFGRFFTNLQSNFDSFEKNPIFLDLDLCLKLCYT</sequence>
<dbReference type="PATRIC" id="fig|280505.15.peg.2992"/>
<accession>A0A0S2IUE3</accession>
<proteinExistence type="predicted"/>
<dbReference type="EMBL" id="CP012029">
    <property type="protein sequence ID" value="ALO27271.1"/>
    <property type="molecule type" value="Genomic_DNA"/>
</dbReference>
<dbReference type="AlphaFoldDB" id="A0A0S2IUE3"/>